<dbReference type="AlphaFoldDB" id="A0A834D0K2"/>
<dbReference type="EMBL" id="LIHL02000005">
    <property type="protein sequence ID" value="KAF5470316.1"/>
    <property type="molecule type" value="Genomic_DNA"/>
</dbReference>
<evidence type="ECO:0000313" key="3">
    <source>
        <dbReference type="Proteomes" id="UP000619265"/>
    </source>
</evidence>
<feature type="signal peptide" evidence="1">
    <location>
        <begin position="1"/>
        <end position="20"/>
    </location>
</feature>
<reference evidence="2" key="1">
    <citation type="submission" date="2015-10" db="EMBL/GenBank/DDBJ databases">
        <authorList>
            <person name="Martinez-Garcia P.J."/>
            <person name="Crepeau M.W."/>
            <person name="Puiu D."/>
            <person name="Gonzalez-Ibeas D."/>
            <person name="Whalen J."/>
            <person name="Stevens K."/>
            <person name="Paul R."/>
            <person name="Butterfield T."/>
            <person name="Britton M."/>
            <person name="Reagan R."/>
            <person name="Chakraborty S."/>
            <person name="Walawage S.L."/>
            <person name="Vasquez-Gross H.A."/>
            <person name="Cardeno C."/>
            <person name="Famula R."/>
            <person name="Pratt K."/>
            <person name="Kuruganti S."/>
            <person name="Aradhya M.K."/>
            <person name="Leslie C.A."/>
            <person name="Dandekar A.M."/>
            <person name="Salzberg S.L."/>
            <person name="Wegrzyn J.L."/>
            <person name="Langley C.H."/>
            <person name="Neale D.B."/>
        </authorList>
    </citation>
    <scope>NUCLEOTIDE SEQUENCE</scope>
    <source>
        <tissue evidence="2">Leaves</tissue>
    </source>
</reference>
<protein>
    <recommendedName>
        <fullName evidence="4">Secreted protein</fullName>
    </recommendedName>
</protein>
<comment type="caution">
    <text evidence="2">The sequence shown here is derived from an EMBL/GenBank/DDBJ whole genome shotgun (WGS) entry which is preliminary data.</text>
</comment>
<accession>A0A834D0K2</accession>
<gene>
    <name evidence="2" type="ORF">F2P56_010837</name>
</gene>
<evidence type="ECO:0000313" key="2">
    <source>
        <dbReference type="EMBL" id="KAF5470316.1"/>
    </source>
</evidence>
<dbReference type="Gramene" id="Jr05_06160_p2">
    <property type="protein sequence ID" value="cds.Jr05_06160_p2"/>
    <property type="gene ID" value="Jr05_06160"/>
</dbReference>
<keyword evidence="1" id="KW-0732">Signal</keyword>
<reference evidence="2" key="2">
    <citation type="submission" date="2020-03" db="EMBL/GenBank/DDBJ databases">
        <title>Walnut 2.0.</title>
        <authorList>
            <person name="Marrano A."/>
            <person name="Britton M."/>
            <person name="Zimin A.V."/>
            <person name="Zaini P.A."/>
            <person name="Workman R."/>
            <person name="Puiu D."/>
            <person name="Bianco L."/>
            <person name="Allen B.J."/>
            <person name="Troggio M."/>
            <person name="Leslie C.A."/>
            <person name="Timp W."/>
            <person name="Dendekar A."/>
            <person name="Salzberg S.L."/>
            <person name="Neale D.B."/>
        </authorList>
    </citation>
    <scope>NUCLEOTIDE SEQUENCE</scope>
    <source>
        <tissue evidence="2">Leaves</tissue>
    </source>
</reference>
<evidence type="ECO:0008006" key="4">
    <source>
        <dbReference type="Google" id="ProtNLM"/>
    </source>
</evidence>
<dbReference type="Proteomes" id="UP000619265">
    <property type="component" value="Unassembled WGS sequence"/>
</dbReference>
<feature type="non-terminal residue" evidence="2">
    <location>
        <position position="1"/>
    </location>
</feature>
<proteinExistence type="predicted"/>
<name>A0A834D0K2_JUGRE</name>
<organism evidence="2 3">
    <name type="scientific">Juglans regia</name>
    <name type="common">English walnut</name>
    <dbReference type="NCBI Taxonomy" id="51240"/>
    <lineage>
        <taxon>Eukaryota</taxon>
        <taxon>Viridiplantae</taxon>
        <taxon>Streptophyta</taxon>
        <taxon>Embryophyta</taxon>
        <taxon>Tracheophyta</taxon>
        <taxon>Spermatophyta</taxon>
        <taxon>Magnoliopsida</taxon>
        <taxon>eudicotyledons</taxon>
        <taxon>Gunneridae</taxon>
        <taxon>Pentapetalae</taxon>
        <taxon>rosids</taxon>
        <taxon>fabids</taxon>
        <taxon>Fagales</taxon>
        <taxon>Juglandaceae</taxon>
        <taxon>Juglans</taxon>
    </lineage>
</organism>
<evidence type="ECO:0000256" key="1">
    <source>
        <dbReference type="SAM" id="SignalP"/>
    </source>
</evidence>
<feature type="chain" id="PRO_5032996666" description="Secreted protein" evidence="1">
    <location>
        <begin position="21"/>
        <end position="120"/>
    </location>
</feature>
<sequence length="120" mass="13373">FVSSRLLFLLSLILCRVVPSLSPSLCHHTNPPPINTCTLCKDLSQPPRSFSLFFPPQVRHSFVGGLLLFTFWWWEGQSFGSNSSRSKRSACPSVSVSLSLSLITSVLIRHTLSVLNISKR</sequence>